<organism evidence="3 4">
    <name type="scientific">Panagrellus redivivus</name>
    <name type="common">Microworm</name>
    <dbReference type="NCBI Taxonomy" id="6233"/>
    <lineage>
        <taxon>Eukaryota</taxon>
        <taxon>Metazoa</taxon>
        <taxon>Ecdysozoa</taxon>
        <taxon>Nematoda</taxon>
        <taxon>Chromadorea</taxon>
        <taxon>Rhabditida</taxon>
        <taxon>Tylenchina</taxon>
        <taxon>Panagrolaimomorpha</taxon>
        <taxon>Panagrolaimoidea</taxon>
        <taxon>Panagrolaimidae</taxon>
        <taxon>Panagrellus</taxon>
    </lineage>
</organism>
<feature type="region of interest" description="Disordered" evidence="1">
    <location>
        <begin position="54"/>
        <end position="94"/>
    </location>
</feature>
<feature type="region of interest" description="Disordered" evidence="1">
    <location>
        <begin position="171"/>
        <end position="197"/>
    </location>
</feature>
<feature type="compositionally biased region" description="Basic residues" evidence="1">
    <location>
        <begin position="59"/>
        <end position="94"/>
    </location>
</feature>
<evidence type="ECO:0000313" key="3">
    <source>
        <dbReference type="Proteomes" id="UP000492821"/>
    </source>
</evidence>
<keyword evidence="2" id="KW-0472">Membrane</keyword>
<name>A0A7E4UMA0_PANRE</name>
<proteinExistence type="predicted"/>
<evidence type="ECO:0000313" key="4">
    <source>
        <dbReference type="WBParaSite" id="Pan_g10463.t1"/>
    </source>
</evidence>
<dbReference type="WBParaSite" id="Pan_g10463.t1">
    <property type="protein sequence ID" value="Pan_g10463.t1"/>
    <property type="gene ID" value="Pan_g10463"/>
</dbReference>
<dbReference type="Proteomes" id="UP000492821">
    <property type="component" value="Unassembled WGS sequence"/>
</dbReference>
<reference evidence="3" key="1">
    <citation type="journal article" date="2013" name="Genetics">
        <title>The draft genome and transcriptome of Panagrellus redivivus are shaped by the harsh demands of a free-living lifestyle.</title>
        <authorList>
            <person name="Srinivasan J."/>
            <person name="Dillman A.R."/>
            <person name="Macchietto M.G."/>
            <person name="Heikkinen L."/>
            <person name="Lakso M."/>
            <person name="Fracchia K.M."/>
            <person name="Antoshechkin I."/>
            <person name="Mortazavi A."/>
            <person name="Wong G."/>
            <person name="Sternberg P.W."/>
        </authorList>
    </citation>
    <scope>NUCLEOTIDE SEQUENCE [LARGE SCALE GENOMIC DNA]</scope>
    <source>
        <strain evidence="3">MT8872</strain>
    </source>
</reference>
<feature type="transmembrane region" description="Helical" evidence="2">
    <location>
        <begin position="12"/>
        <end position="33"/>
    </location>
</feature>
<dbReference type="AlphaFoldDB" id="A0A7E4UMA0"/>
<keyword evidence="2" id="KW-0812">Transmembrane</keyword>
<sequence length="297" mass="33594">MFHLTPQSRALAGIGIVVSIIALMTLCCVVFYLCLTHPETTGTRDGDAEYAKAREHWHEKQRRRKEARKASKERKRWAKLQKKANKKNPDHRHNKCACNETDTLEFPRQCSHQSPQSSREFEMVRLEEKTYVNLDCLKSPTDKDGSHLYESVHDRDGSLYEVYFTARDRTYDPSQCSSTSTDESNLSSAPSIPDRKSNVTFEIGSSTECVTMEPDYDNTSYIGPEEQTAIEPSESASSIQLFRTPINTSPSSPDSMYDVIRKHVASDLNSTFHGFPTSHENDAFSDSSSCGMYSLPH</sequence>
<accession>A0A7E4UMA0</accession>
<protein>
    <submittedName>
        <fullName evidence="4">BZIP domain-containing protein</fullName>
    </submittedName>
</protein>
<feature type="compositionally biased region" description="Low complexity" evidence="1">
    <location>
        <begin position="177"/>
        <end position="188"/>
    </location>
</feature>
<evidence type="ECO:0000256" key="1">
    <source>
        <dbReference type="SAM" id="MobiDB-lite"/>
    </source>
</evidence>
<keyword evidence="2" id="KW-1133">Transmembrane helix</keyword>
<keyword evidence="3" id="KW-1185">Reference proteome</keyword>
<reference evidence="4" key="2">
    <citation type="submission" date="2020-10" db="UniProtKB">
        <authorList>
            <consortium name="WormBaseParasite"/>
        </authorList>
    </citation>
    <scope>IDENTIFICATION</scope>
</reference>
<evidence type="ECO:0000256" key="2">
    <source>
        <dbReference type="SAM" id="Phobius"/>
    </source>
</evidence>